<feature type="compositionally biased region" description="Basic and acidic residues" evidence="1">
    <location>
        <begin position="8"/>
        <end position="21"/>
    </location>
</feature>
<dbReference type="OrthoDB" id="197489at2759"/>
<dbReference type="EMBL" id="BRXW01000246">
    <property type="protein sequence ID" value="GMI16215.1"/>
    <property type="molecule type" value="Genomic_DNA"/>
</dbReference>
<evidence type="ECO:0000313" key="2">
    <source>
        <dbReference type="EMBL" id="GMI16215.1"/>
    </source>
</evidence>
<proteinExistence type="predicted"/>
<reference evidence="3" key="1">
    <citation type="journal article" date="2023" name="Commun. Biol.">
        <title>Genome analysis of Parmales, the sister group of diatoms, reveals the evolutionary specialization of diatoms from phago-mixotrophs to photoautotrophs.</title>
        <authorList>
            <person name="Ban H."/>
            <person name="Sato S."/>
            <person name="Yoshikawa S."/>
            <person name="Yamada K."/>
            <person name="Nakamura Y."/>
            <person name="Ichinomiya M."/>
            <person name="Sato N."/>
            <person name="Blanc-Mathieu R."/>
            <person name="Endo H."/>
            <person name="Kuwata A."/>
            <person name="Ogata H."/>
        </authorList>
    </citation>
    <scope>NUCLEOTIDE SEQUENCE [LARGE SCALE GENOMIC DNA]</scope>
    <source>
        <strain evidence="3">NIES 3700</strain>
    </source>
</reference>
<feature type="region of interest" description="Disordered" evidence="1">
    <location>
        <begin position="1"/>
        <end position="56"/>
    </location>
</feature>
<comment type="caution">
    <text evidence="2">The sequence shown here is derived from an EMBL/GenBank/DDBJ whole genome shotgun (WGS) entry which is preliminary data.</text>
</comment>
<feature type="region of interest" description="Disordered" evidence="1">
    <location>
        <begin position="69"/>
        <end position="103"/>
    </location>
</feature>
<accession>A0A9W7FQB0</accession>
<name>A0A9W7FQB0_9STRA</name>
<protein>
    <submittedName>
        <fullName evidence="2">Uncharacterized protein</fullName>
    </submittedName>
</protein>
<feature type="compositionally biased region" description="Low complexity" evidence="1">
    <location>
        <begin position="73"/>
        <end position="103"/>
    </location>
</feature>
<gene>
    <name evidence="2" type="ORF">TrLO_g12958</name>
</gene>
<organism evidence="2 3">
    <name type="scientific">Triparma laevis f. longispina</name>
    <dbReference type="NCBI Taxonomy" id="1714387"/>
    <lineage>
        <taxon>Eukaryota</taxon>
        <taxon>Sar</taxon>
        <taxon>Stramenopiles</taxon>
        <taxon>Ochrophyta</taxon>
        <taxon>Bolidophyceae</taxon>
        <taxon>Parmales</taxon>
        <taxon>Triparmaceae</taxon>
        <taxon>Triparma</taxon>
    </lineage>
</organism>
<dbReference type="AlphaFoldDB" id="A0A9W7FQB0"/>
<keyword evidence="3" id="KW-1185">Reference proteome</keyword>
<dbReference type="Proteomes" id="UP001165122">
    <property type="component" value="Unassembled WGS sequence"/>
</dbReference>
<evidence type="ECO:0000256" key="1">
    <source>
        <dbReference type="SAM" id="MobiDB-lite"/>
    </source>
</evidence>
<sequence length="339" mass="37025">MDNTSTKRTADDVSGTKDSKIARVISNDGPSKENSVENSQAAKIPPSVSDSAPKQPPVAVDFTQLLQSHGHQVTSTSTQVPPTVPITSTSSAPTSAAPSTVTPSTDVIDIPSLLNLHSGSKILVMWELEQGPGLPLKRHWWPATLLPWDERVYLMEDEETGDSQSVPLRLINYEPSEELGYPEETLSECAFLGDHLVFDLGENNTTMFKREGEFWEPSDVDLEEAPVQAPVSNFGREEVGTGGGGGEAIVFDRSREGMERFLNDLLADAFANVSSRMTNLTPAKQHMVAEVINKSKQTILESMLKKLEGVEEVTREHINAIMEDVGEAIGRIREEAKEA</sequence>
<evidence type="ECO:0000313" key="3">
    <source>
        <dbReference type="Proteomes" id="UP001165122"/>
    </source>
</evidence>